<evidence type="ECO:0000313" key="1">
    <source>
        <dbReference type="Proteomes" id="UP000887565"/>
    </source>
</evidence>
<name>A0A915JZI3_ROMCU</name>
<sequence length="90" mass="9822">MLQGLDDFGDGGIGSLRALDFCLGSDGNGFHWRIMNLIICSPKADSMVMTTRPWAVMMAPSATSILLQMGDWSDCLSKACLTRPEDNTKH</sequence>
<dbReference type="AlphaFoldDB" id="A0A915JZI3"/>
<reference evidence="2" key="1">
    <citation type="submission" date="2022-11" db="UniProtKB">
        <authorList>
            <consortium name="WormBaseParasite"/>
        </authorList>
    </citation>
    <scope>IDENTIFICATION</scope>
</reference>
<keyword evidence="1" id="KW-1185">Reference proteome</keyword>
<organism evidence="1 2">
    <name type="scientific">Romanomermis culicivorax</name>
    <name type="common">Nematode worm</name>
    <dbReference type="NCBI Taxonomy" id="13658"/>
    <lineage>
        <taxon>Eukaryota</taxon>
        <taxon>Metazoa</taxon>
        <taxon>Ecdysozoa</taxon>
        <taxon>Nematoda</taxon>
        <taxon>Enoplea</taxon>
        <taxon>Dorylaimia</taxon>
        <taxon>Mermithida</taxon>
        <taxon>Mermithoidea</taxon>
        <taxon>Mermithidae</taxon>
        <taxon>Romanomermis</taxon>
    </lineage>
</organism>
<dbReference type="Proteomes" id="UP000887565">
    <property type="component" value="Unplaced"/>
</dbReference>
<protein>
    <submittedName>
        <fullName evidence="2">Uncharacterized protein</fullName>
    </submittedName>
</protein>
<dbReference type="WBParaSite" id="nRc.2.0.1.t31916-RA">
    <property type="protein sequence ID" value="nRc.2.0.1.t31916-RA"/>
    <property type="gene ID" value="nRc.2.0.1.g31916"/>
</dbReference>
<proteinExistence type="predicted"/>
<accession>A0A915JZI3</accession>
<evidence type="ECO:0000313" key="2">
    <source>
        <dbReference type="WBParaSite" id="nRc.2.0.1.t31916-RA"/>
    </source>
</evidence>